<proteinExistence type="inferred from homology"/>
<dbReference type="InterPro" id="IPR000719">
    <property type="entry name" value="Prot_kinase_dom"/>
</dbReference>
<keyword evidence="3" id="KW-0808">Transferase</keyword>
<name>A0A8J1LWZ3_XENLA</name>
<evidence type="ECO:0000259" key="10">
    <source>
        <dbReference type="PROSITE" id="PS50011"/>
    </source>
</evidence>
<evidence type="ECO:0000313" key="13">
    <source>
        <dbReference type="RefSeq" id="XP_041434018.1"/>
    </source>
</evidence>
<evidence type="ECO:0000256" key="5">
    <source>
        <dbReference type="ARBA" id="ARBA00022777"/>
    </source>
</evidence>
<dbReference type="GO" id="GO:0005524">
    <property type="term" value="F:ATP binding"/>
    <property type="evidence" value="ECO:0007669"/>
    <property type="project" value="UniProtKB-UniRule"/>
</dbReference>
<accession>A0A8J1LWZ3</accession>
<reference evidence="13" key="1">
    <citation type="submission" date="2025-08" db="UniProtKB">
        <authorList>
            <consortium name="RefSeq"/>
        </authorList>
    </citation>
    <scope>IDENTIFICATION</scope>
    <source>
        <strain evidence="13">J_2021</strain>
        <tissue evidence="13">Erythrocytes</tissue>
    </source>
</reference>
<keyword evidence="2" id="KW-0597">Phosphoprotein</keyword>
<dbReference type="InterPro" id="IPR011009">
    <property type="entry name" value="Kinase-like_dom_sf"/>
</dbReference>
<feature type="domain" description="Protein kinase" evidence="10">
    <location>
        <begin position="72"/>
        <end position="322"/>
    </location>
</feature>
<dbReference type="OrthoDB" id="341578at2759"/>
<evidence type="ECO:0000256" key="3">
    <source>
        <dbReference type="ARBA" id="ARBA00022679"/>
    </source>
</evidence>
<dbReference type="KEGG" id="xla:121398782"/>
<dbReference type="Gene3D" id="3.30.200.20">
    <property type="entry name" value="Phosphorylase Kinase, domain 1"/>
    <property type="match status" value="1"/>
</dbReference>
<dbReference type="InterPro" id="IPR017441">
    <property type="entry name" value="Protein_kinase_ATP_BS"/>
</dbReference>
<evidence type="ECO:0000256" key="4">
    <source>
        <dbReference type="ARBA" id="ARBA00022741"/>
    </source>
</evidence>
<dbReference type="SUPFAM" id="SSF56112">
    <property type="entry name" value="Protein kinase-like (PK-like)"/>
    <property type="match status" value="1"/>
</dbReference>
<keyword evidence="12" id="KW-1185">Reference proteome</keyword>
<feature type="domain" description="AGC-kinase C-terminal" evidence="11">
    <location>
        <begin position="323"/>
        <end position="393"/>
    </location>
</feature>
<dbReference type="PROSITE" id="PS51285">
    <property type="entry name" value="AGC_KINASE_CTER"/>
    <property type="match status" value="1"/>
</dbReference>
<dbReference type="PANTHER" id="PTHR24351">
    <property type="entry name" value="RIBOSOMAL PROTEIN S6 KINASE"/>
    <property type="match status" value="1"/>
</dbReference>
<dbReference type="InterPro" id="IPR000961">
    <property type="entry name" value="AGC-kinase_C"/>
</dbReference>
<evidence type="ECO:0000256" key="8">
    <source>
        <dbReference type="RuleBase" id="RU000304"/>
    </source>
</evidence>
<evidence type="ECO:0000256" key="6">
    <source>
        <dbReference type="ARBA" id="ARBA00022840"/>
    </source>
</evidence>
<feature type="compositionally biased region" description="Basic and acidic residues" evidence="9">
    <location>
        <begin position="28"/>
        <end position="39"/>
    </location>
</feature>
<dbReference type="GO" id="GO:0005634">
    <property type="term" value="C:nucleus"/>
    <property type="evidence" value="ECO:0000318"/>
    <property type="project" value="GO_Central"/>
</dbReference>
<dbReference type="RefSeq" id="XP_041434018.1">
    <property type="nucleotide sequence ID" value="XM_041578084.1"/>
</dbReference>
<organism evidence="12 13">
    <name type="scientific">Xenopus laevis</name>
    <name type="common">African clawed frog</name>
    <dbReference type="NCBI Taxonomy" id="8355"/>
    <lineage>
        <taxon>Eukaryota</taxon>
        <taxon>Metazoa</taxon>
        <taxon>Chordata</taxon>
        <taxon>Craniata</taxon>
        <taxon>Vertebrata</taxon>
        <taxon>Euteleostomi</taxon>
        <taxon>Amphibia</taxon>
        <taxon>Batrachia</taxon>
        <taxon>Anura</taxon>
        <taxon>Pipoidea</taxon>
        <taxon>Pipidae</taxon>
        <taxon>Xenopodinae</taxon>
        <taxon>Xenopus</taxon>
        <taxon>Xenopus</taxon>
    </lineage>
</organism>
<dbReference type="Proteomes" id="UP000186698">
    <property type="component" value="Chromosome 9_10S"/>
</dbReference>
<evidence type="ECO:0000256" key="9">
    <source>
        <dbReference type="SAM" id="MobiDB-lite"/>
    </source>
</evidence>
<dbReference type="AlphaFoldDB" id="A0A8J1LWZ3"/>
<protein>
    <submittedName>
        <fullName evidence="13">Protein kinase C delta type-like</fullName>
    </submittedName>
</protein>
<dbReference type="SMART" id="SM00220">
    <property type="entry name" value="S_TKc"/>
    <property type="match status" value="1"/>
</dbReference>
<keyword evidence="4 7" id="KW-0547">Nucleotide-binding</keyword>
<evidence type="ECO:0000259" key="11">
    <source>
        <dbReference type="PROSITE" id="PS51285"/>
    </source>
</evidence>
<evidence type="ECO:0000256" key="2">
    <source>
        <dbReference type="ARBA" id="ARBA00022553"/>
    </source>
</evidence>
<gene>
    <name evidence="13" type="primary">LOC121398782</name>
</gene>
<keyword evidence="6 7" id="KW-0067">ATP-binding</keyword>
<sequence>MGESPEIKVEGRVKKRKWRNVPETGNIEEEKKKEDEISKSSKVTAASEEGGGEAKRPRVAGTRSFPLQISSYRLHEELGKGAFGKVMLASLADSSERVAIKIMRKEDQNKELIEKEARVLEAAKGCPYLCQLHAAFQTERHAFLVMEHISGGSLWDLIKAGPLSMERITFYAAEMVCGLQHLHAKGIVHLDLKLLNVLLTGEGHIKIIDFGLVAENQFGQSTTCGHAGTLLYMAPEVLMKKNYNAGVDWWAFGCIVYRMATRRLPFFSGEDRNQRIKSILLDQPEYPAWLNRTLEDFLQKLLEKVPKKRLGVNGNIRDHPLFEHIDWAAVESRSLRPPLPPEINDHSPFFSPTNGFICDPSTGSNGATSNIILGSTVPRTPSASLPLDSSLFG</sequence>
<dbReference type="PROSITE" id="PS00108">
    <property type="entry name" value="PROTEIN_KINASE_ST"/>
    <property type="match status" value="1"/>
</dbReference>
<dbReference type="InterPro" id="IPR008271">
    <property type="entry name" value="Ser/Thr_kinase_AS"/>
</dbReference>
<keyword evidence="1 8" id="KW-0723">Serine/threonine-protein kinase</keyword>
<evidence type="ECO:0000313" key="12">
    <source>
        <dbReference type="Proteomes" id="UP000186698"/>
    </source>
</evidence>
<dbReference type="GeneID" id="121398782"/>
<dbReference type="PROSITE" id="PS50011">
    <property type="entry name" value="PROTEIN_KINASE_DOM"/>
    <property type="match status" value="1"/>
</dbReference>
<dbReference type="GO" id="GO:0004674">
    <property type="term" value="F:protein serine/threonine kinase activity"/>
    <property type="evidence" value="ECO:0000318"/>
    <property type="project" value="GO_Central"/>
</dbReference>
<comment type="similarity">
    <text evidence="8">Belongs to the protein kinase superfamily.</text>
</comment>
<dbReference type="Gene3D" id="1.10.510.10">
    <property type="entry name" value="Transferase(Phosphotransferase) domain 1"/>
    <property type="match status" value="1"/>
</dbReference>
<dbReference type="PROSITE" id="PS00107">
    <property type="entry name" value="PROTEIN_KINASE_ATP"/>
    <property type="match status" value="1"/>
</dbReference>
<dbReference type="FunFam" id="1.10.510.10:FF:000571">
    <property type="entry name" value="Maternal embryonic leucine zipper kinase"/>
    <property type="match status" value="1"/>
</dbReference>
<feature type="binding site" evidence="7">
    <location>
        <position position="101"/>
    </location>
    <ligand>
        <name>ATP</name>
        <dbReference type="ChEBI" id="CHEBI:30616"/>
    </ligand>
</feature>
<evidence type="ECO:0000256" key="7">
    <source>
        <dbReference type="PROSITE-ProRule" id="PRU10141"/>
    </source>
</evidence>
<dbReference type="GO" id="GO:0005737">
    <property type="term" value="C:cytoplasm"/>
    <property type="evidence" value="ECO:0000318"/>
    <property type="project" value="GO_Central"/>
</dbReference>
<keyword evidence="5" id="KW-0418">Kinase</keyword>
<evidence type="ECO:0000256" key="1">
    <source>
        <dbReference type="ARBA" id="ARBA00022527"/>
    </source>
</evidence>
<dbReference type="Pfam" id="PF00069">
    <property type="entry name" value="Pkinase"/>
    <property type="match status" value="1"/>
</dbReference>
<feature type="region of interest" description="Disordered" evidence="9">
    <location>
        <begin position="22"/>
        <end position="59"/>
    </location>
</feature>